<dbReference type="SUPFAM" id="SSF50022">
    <property type="entry name" value="ISP domain"/>
    <property type="match status" value="1"/>
</dbReference>
<dbReference type="PRINTS" id="PR00411">
    <property type="entry name" value="PNDRDTASEI"/>
</dbReference>
<dbReference type="InterPro" id="IPR050446">
    <property type="entry name" value="FAD-oxidoreductase/Apoptosis"/>
</dbReference>
<reference evidence="10 11" key="1">
    <citation type="journal article" date="2008" name="Appl. Environ. Microbiol.">
        <title>Genomic insights into Mn(II) oxidation by the marine alphaproteobacterium Aurantimonas sp. strain SI85-9A1.</title>
        <authorList>
            <person name="Dick G.J."/>
            <person name="Podell S."/>
            <person name="Johnson H.A."/>
            <person name="Rivera-Espinoza Y."/>
            <person name="Bernier-Latmani R."/>
            <person name="McCarthy J.K."/>
            <person name="Torpey J.W."/>
            <person name="Clement B.G."/>
            <person name="Gaasterland T."/>
            <person name="Tebo B.M."/>
        </authorList>
    </citation>
    <scope>NUCLEOTIDE SEQUENCE [LARGE SCALE GENOMIC DNA]</scope>
    <source>
        <strain evidence="10 11">SI85-9A1</strain>
    </source>
</reference>
<proteinExistence type="predicted"/>
<evidence type="ECO:0000256" key="2">
    <source>
        <dbReference type="ARBA" id="ARBA00022630"/>
    </source>
</evidence>
<dbReference type="GO" id="GO:0046872">
    <property type="term" value="F:metal ion binding"/>
    <property type="evidence" value="ECO:0007669"/>
    <property type="project" value="UniProtKB-KW"/>
</dbReference>
<keyword evidence="5" id="KW-0274">FAD</keyword>
<evidence type="ECO:0000256" key="1">
    <source>
        <dbReference type="ARBA" id="ARBA00001974"/>
    </source>
</evidence>
<dbReference type="Gene3D" id="3.50.50.60">
    <property type="entry name" value="FAD/NAD(P)-binding domain"/>
    <property type="match status" value="2"/>
</dbReference>
<evidence type="ECO:0000256" key="8">
    <source>
        <dbReference type="ARBA" id="ARBA00023014"/>
    </source>
</evidence>
<evidence type="ECO:0000256" key="5">
    <source>
        <dbReference type="ARBA" id="ARBA00022827"/>
    </source>
</evidence>
<dbReference type="InterPro" id="IPR036922">
    <property type="entry name" value="Rieske_2Fe-2S_sf"/>
</dbReference>
<comment type="caution">
    <text evidence="10">The sequence shown here is derived from an EMBL/GenBank/DDBJ whole genome shotgun (WGS) entry which is preliminary data.</text>
</comment>
<dbReference type="Pfam" id="PF00355">
    <property type="entry name" value="Rieske"/>
    <property type="match status" value="1"/>
</dbReference>
<keyword evidence="7" id="KW-0408">Iron</keyword>
<dbReference type="InterPro" id="IPR016156">
    <property type="entry name" value="FAD/NAD-linked_Rdtase_dimer_sf"/>
</dbReference>
<dbReference type="AlphaFoldDB" id="Q1YKC7"/>
<dbReference type="InterPro" id="IPR017941">
    <property type="entry name" value="Rieske_2Fe-2S"/>
</dbReference>
<evidence type="ECO:0000256" key="3">
    <source>
        <dbReference type="ARBA" id="ARBA00022714"/>
    </source>
</evidence>
<dbReference type="GO" id="GO:0051537">
    <property type="term" value="F:2 iron, 2 sulfur cluster binding"/>
    <property type="evidence" value="ECO:0007669"/>
    <property type="project" value="UniProtKB-KW"/>
</dbReference>
<keyword evidence="6" id="KW-0560">Oxidoreductase</keyword>
<dbReference type="Gene3D" id="3.30.390.30">
    <property type="match status" value="1"/>
</dbReference>
<evidence type="ECO:0000256" key="4">
    <source>
        <dbReference type="ARBA" id="ARBA00022723"/>
    </source>
</evidence>
<dbReference type="Pfam" id="PF07992">
    <property type="entry name" value="Pyr_redox_2"/>
    <property type="match status" value="1"/>
</dbReference>
<dbReference type="BioCyc" id="AURANTIMONAS:SI859A1_00716-MONOMER"/>
<evidence type="ECO:0000256" key="7">
    <source>
        <dbReference type="ARBA" id="ARBA00023004"/>
    </source>
</evidence>
<dbReference type="Proteomes" id="UP000000321">
    <property type="component" value="Unassembled WGS sequence"/>
</dbReference>
<dbReference type="GO" id="GO:0005737">
    <property type="term" value="C:cytoplasm"/>
    <property type="evidence" value="ECO:0007669"/>
    <property type="project" value="TreeGrafter"/>
</dbReference>
<dbReference type="GO" id="GO:0016651">
    <property type="term" value="F:oxidoreductase activity, acting on NAD(P)H"/>
    <property type="evidence" value="ECO:0007669"/>
    <property type="project" value="TreeGrafter"/>
</dbReference>
<dbReference type="PRINTS" id="PR00368">
    <property type="entry name" value="FADPNR"/>
</dbReference>
<sequence length="558" mass="59198">MLFGSLPRPEVADGTSAFALRWLEGFQIRPRDRISMKHDVCALADLPETGMTEVEIDGLKVLLIRDGDTVHATGAICTHKGAPLKNGTRIGSRVICPWHHAIFDLTSGDHIEPPGQGCLNHFSTEIAAGRVHVDIPEGASVHRPEVDPAARKAGGDRLFAIVGAGAAGVACAQELVRRGFDGRIVLFGDEGEPPYDRTDLSKAYMQGKKSDADLPLLGDGGLDAIGVERMTEPVARIDRATRTIQFRDKDGVNAGLVYDKCFAAPGSRAGTLPLDNAGLPNVFTLRSHDDAKAIKGAVDAANRIVIIGSGFIGMEVAAGLIQNGKTVTLISRETLPFASKFGEAVAGQIAAQHRAKGVDLRTNSVVSELEEKHGKVETVHLADGTRIPADVVLIAVGASPRLEIFGDDIEGGLDVAADLSVDASLFAGGDVANFPLAGRNYSTRIEHWRVAEQHGRHAAAAMLGEAGTFDGVPFFWSAQYGPIHYVGNARSYDDIHIEGDLEAGNYTAFYIVAGRVVAALGRGKADTTADLHAVMLSDRTPAVADLAAVDWQPARLLN</sequence>
<dbReference type="SUPFAM" id="SSF51905">
    <property type="entry name" value="FAD/NAD(P)-binding domain"/>
    <property type="match status" value="2"/>
</dbReference>
<keyword evidence="3" id="KW-0001">2Fe-2S</keyword>
<dbReference type="PANTHER" id="PTHR43557">
    <property type="entry name" value="APOPTOSIS-INDUCING FACTOR 1"/>
    <property type="match status" value="1"/>
</dbReference>
<keyword evidence="8" id="KW-0411">Iron-sulfur</keyword>
<evidence type="ECO:0000313" key="11">
    <source>
        <dbReference type="Proteomes" id="UP000000321"/>
    </source>
</evidence>
<dbReference type="PROSITE" id="PS51296">
    <property type="entry name" value="RIESKE"/>
    <property type="match status" value="1"/>
</dbReference>
<dbReference type="PANTHER" id="PTHR43557:SF2">
    <property type="entry name" value="RIESKE DOMAIN-CONTAINING PROTEIN-RELATED"/>
    <property type="match status" value="1"/>
</dbReference>
<keyword evidence="4" id="KW-0479">Metal-binding</keyword>
<dbReference type="InterPro" id="IPR036188">
    <property type="entry name" value="FAD/NAD-bd_sf"/>
</dbReference>
<dbReference type="InterPro" id="IPR023753">
    <property type="entry name" value="FAD/NAD-binding_dom"/>
</dbReference>
<protein>
    <submittedName>
        <fullName evidence="10">Putative oxidoreductase</fullName>
    </submittedName>
</protein>
<keyword evidence="11" id="KW-1185">Reference proteome</keyword>
<evidence type="ECO:0000259" key="9">
    <source>
        <dbReference type="PROSITE" id="PS51296"/>
    </source>
</evidence>
<feature type="domain" description="Rieske" evidence="9">
    <location>
        <begin position="38"/>
        <end position="133"/>
    </location>
</feature>
<dbReference type="SUPFAM" id="SSF55424">
    <property type="entry name" value="FAD/NAD-linked reductases, dimerisation (C-terminal) domain"/>
    <property type="match status" value="1"/>
</dbReference>
<organism evidence="10 11">
    <name type="scientific">Aurantimonas manganoxydans (strain ATCC BAA-1229 / DSM 21871 / SI85-9A1)</name>
    <dbReference type="NCBI Taxonomy" id="287752"/>
    <lineage>
        <taxon>Bacteria</taxon>
        <taxon>Pseudomonadati</taxon>
        <taxon>Pseudomonadota</taxon>
        <taxon>Alphaproteobacteria</taxon>
        <taxon>Hyphomicrobiales</taxon>
        <taxon>Aurantimonadaceae</taxon>
        <taxon>Aurantimonas</taxon>
    </lineage>
</organism>
<dbReference type="EMBL" id="AAPJ01000002">
    <property type="protein sequence ID" value="EAS50596.1"/>
    <property type="molecule type" value="Genomic_DNA"/>
</dbReference>
<keyword evidence="2" id="KW-0285">Flavoprotein</keyword>
<evidence type="ECO:0000256" key="6">
    <source>
        <dbReference type="ARBA" id="ARBA00023002"/>
    </source>
</evidence>
<dbReference type="Gene3D" id="2.102.10.10">
    <property type="entry name" value="Rieske [2Fe-2S] iron-sulphur domain"/>
    <property type="match status" value="1"/>
</dbReference>
<dbReference type="HOGENOM" id="CLU_003291_4_2_5"/>
<evidence type="ECO:0000313" key="10">
    <source>
        <dbReference type="EMBL" id="EAS50596.1"/>
    </source>
</evidence>
<name>Q1YKC7_AURMS</name>
<gene>
    <name evidence="10" type="ORF">SI859A1_00716</name>
</gene>
<comment type="cofactor">
    <cofactor evidence="1">
        <name>FAD</name>
        <dbReference type="ChEBI" id="CHEBI:57692"/>
    </cofactor>
</comment>
<accession>Q1YKC7</accession>